<dbReference type="Pfam" id="PF10730">
    <property type="entry name" value="DUF2521"/>
    <property type="match status" value="1"/>
</dbReference>
<evidence type="ECO:0000313" key="1">
    <source>
        <dbReference type="EMBL" id="MDN4527163.1"/>
    </source>
</evidence>
<keyword evidence="2" id="KW-1185">Reference proteome</keyword>
<evidence type="ECO:0000313" key="2">
    <source>
        <dbReference type="Proteomes" id="UP001172721"/>
    </source>
</evidence>
<name>A0ABT8I2A2_9BACL</name>
<dbReference type="Proteomes" id="UP001172721">
    <property type="component" value="Unassembled WGS sequence"/>
</dbReference>
<accession>A0ABT8I2A2</accession>
<organism evidence="1 2">
    <name type="scientific">Fictibacillus fluitans</name>
    <dbReference type="NCBI Taxonomy" id="3058422"/>
    <lineage>
        <taxon>Bacteria</taxon>
        <taxon>Bacillati</taxon>
        <taxon>Bacillota</taxon>
        <taxon>Bacilli</taxon>
        <taxon>Bacillales</taxon>
        <taxon>Fictibacillaceae</taxon>
        <taxon>Fictibacillus</taxon>
    </lineage>
</organism>
<reference evidence="1" key="1">
    <citation type="submission" date="2023-07" db="EMBL/GenBank/DDBJ databases">
        <title>Fictibacillus sp. isolated from freshwater pond.</title>
        <authorList>
            <person name="Kirdat K."/>
            <person name="Bhat A."/>
            <person name="Mourya A."/>
            <person name="Yadav A."/>
        </authorList>
    </citation>
    <scope>NUCLEOTIDE SEQUENCE</scope>
    <source>
        <strain evidence="1">NE201</strain>
    </source>
</reference>
<protein>
    <submittedName>
        <fullName evidence="1">DUF2521 family protein</fullName>
    </submittedName>
</protein>
<gene>
    <name evidence="1" type="ORF">QYB97_21980</name>
</gene>
<comment type="caution">
    <text evidence="1">The sequence shown here is derived from an EMBL/GenBank/DDBJ whole genome shotgun (WGS) entry which is preliminary data.</text>
</comment>
<dbReference type="InterPro" id="IPR019667">
    <property type="entry name" value="Uncharacterised_YbaK"/>
</dbReference>
<sequence>MMAIVITTFREKQRTKKAEYERKVLRDLSLGKIKKEIQSLYQPFFQYSLLYQQDIEDACIDLAIDAYLLGAAYSRFAYHGEALEDIKRRSRQAEMELTESLFDYWQFWCWGTEQMMESLQLCCEVYIERWWLEGYWNGEKRYRMKLH</sequence>
<dbReference type="RefSeq" id="WP_301168173.1">
    <property type="nucleotide sequence ID" value="NZ_JAUHTR010000019.1"/>
</dbReference>
<dbReference type="EMBL" id="JAUHTR010000019">
    <property type="protein sequence ID" value="MDN4527163.1"/>
    <property type="molecule type" value="Genomic_DNA"/>
</dbReference>
<proteinExistence type="predicted"/>